<protein>
    <submittedName>
        <fullName evidence="5">ArsR/SmtB family transcription factor</fullName>
    </submittedName>
</protein>
<keyword evidence="1" id="KW-0805">Transcription regulation</keyword>
<dbReference type="InterPro" id="IPR011991">
    <property type="entry name" value="ArsR-like_HTH"/>
</dbReference>
<keyword evidence="2" id="KW-0238">DNA-binding</keyword>
<dbReference type="RefSeq" id="WP_123014353.1">
    <property type="nucleotide sequence ID" value="NZ_AP024912.1"/>
</dbReference>
<evidence type="ECO:0000313" key="5">
    <source>
        <dbReference type="EMBL" id="MFC3022252.1"/>
    </source>
</evidence>
<dbReference type="InterPro" id="IPR051011">
    <property type="entry name" value="Metal_resp_trans_reg"/>
</dbReference>
<name>A0ABV7C2N8_9VIBR</name>
<feature type="domain" description="HTH arsR-type" evidence="4">
    <location>
        <begin position="1"/>
        <end position="91"/>
    </location>
</feature>
<dbReference type="InterPro" id="IPR001845">
    <property type="entry name" value="HTH_ArsR_DNA-bd_dom"/>
</dbReference>
<evidence type="ECO:0000259" key="4">
    <source>
        <dbReference type="PROSITE" id="PS50987"/>
    </source>
</evidence>
<evidence type="ECO:0000256" key="1">
    <source>
        <dbReference type="ARBA" id="ARBA00023015"/>
    </source>
</evidence>
<comment type="caution">
    <text evidence="5">The sequence shown here is derived from an EMBL/GenBank/DDBJ whole genome shotgun (WGS) entry which is preliminary data.</text>
</comment>
<dbReference type="CDD" id="cd00090">
    <property type="entry name" value="HTH_ARSR"/>
    <property type="match status" value="1"/>
</dbReference>
<sequence>MRAQSEEVSEWLRILAHPERLMVVYQLTSGELGVGDLLKYSNLSQSAFSQHLTVLRNHHIIQARKDSQKVFYSLVDHRVTDIVNTLKRVFL</sequence>
<dbReference type="NCBIfam" id="NF033788">
    <property type="entry name" value="HTH_metalloreg"/>
    <property type="match status" value="1"/>
</dbReference>
<dbReference type="Proteomes" id="UP001595384">
    <property type="component" value="Unassembled WGS sequence"/>
</dbReference>
<dbReference type="InterPro" id="IPR036388">
    <property type="entry name" value="WH-like_DNA-bd_sf"/>
</dbReference>
<reference evidence="6" key="1">
    <citation type="journal article" date="2019" name="Int. J. Syst. Evol. Microbiol.">
        <title>The Global Catalogue of Microorganisms (GCM) 10K type strain sequencing project: providing services to taxonomists for standard genome sequencing and annotation.</title>
        <authorList>
            <consortium name="The Broad Institute Genomics Platform"/>
            <consortium name="The Broad Institute Genome Sequencing Center for Infectious Disease"/>
            <person name="Wu L."/>
            <person name="Ma J."/>
        </authorList>
    </citation>
    <scope>NUCLEOTIDE SEQUENCE [LARGE SCALE GENOMIC DNA]</scope>
    <source>
        <strain evidence="6">KCTC 62784</strain>
    </source>
</reference>
<organism evidence="5 6">
    <name type="scientific">Vibrio zhugei</name>
    <dbReference type="NCBI Taxonomy" id="2479546"/>
    <lineage>
        <taxon>Bacteria</taxon>
        <taxon>Pseudomonadati</taxon>
        <taxon>Pseudomonadota</taxon>
        <taxon>Gammaproteobacteria</taxon>
        <taxon>Vibrionales</taxon>
        <taxon>Vibrionaceae</taxon>
        <taxon>Vibrio</taxon>
    </lineage>
</organism>
<dbReference type="SMART" id="SM00418">
    <property type="entry name" value="HTH_ARSR"/>
    <property type="match status" value="1"/>
</dbReference>
<dbReference type="InterPro" id="IPR036390">
    <property type="entry name" value="WH_DNA-bd_sf"/>
</dbReference>
<evidence type="ECO:0000256" key="3">
    <source>
        <dbReference type="ARBA" id="ARBA00023163"/>
    </source>
</evidence>
<dbReference type="PANTHER" id="PTHR43132">
    <property type="entry name" value="ARSENICAL RESISTANCE OPERON REPRESSOR ARSR-RELATED"/>
    <property type="match status" value="1"/>
</dbReference>
<keyword evidence="6" id="KW-1185">Reference proteome</keyword>
<accession>A0ABV7C2N8</accession>
<dbReference type="Pfam" id="PF01022">
    <property type="entry name" value="HTH_5"/>
    <property type="match status" value="1"/>
</dbReference>
<evidence type="ECO:0000313" key="6">
    <source>
        <dbReference type="Proteomes" id="UP001595384"/>
    </source>
</evidence>
<proteinExistence type="predicted"/>
<gene>
    <name evidence="5" type="ORF">ACFODT_00080</name>
</gene>
<dbReference type="SUPFAM" id="SSF46785">
    <property type="entry name" value="Winged helix' DNA-binding domain"/>
    <property type="match status" value="1"/>
</dbReference>
<dbReference type="PROSITE" id="PS50987">
    <property type="entry name" value="HTH_ARSR_2"/>
    <property type="match status" value="1"/>
</dbReference>
<dbReference type="PRINTS" id="PR00778">
    <property type="entry name" value="HTHARSR"/>
</dbReference>
<dbReference type="PANTHER" id="PTHR43132:SF6">
    <property type="entry name" value="HTH-TYPE TRANSCRIPTIONAL REPRESSOR CZRA"/>
    <property type="match status" value="1"/>
</dbReference>
<dbReference type="Gene3D" id="1.10.10.10">
    <property type="entry name" value="Winged helix-like DNA-binding domain superfamily/Winged helix DNA-binding domain"/>
    <property type="match status" value="1"/>
</dbReference>
<evidence type="ECO:0000256" key="2">
    <source>
        <dbReference type="ARBA" id="ARBA00023125"/>
    </source>
</evidence>
<dbReference type="EMBL" id="JBHRSE010000001">
    <property type="protein sequence ID" value="MFC3022252.1"/>
    <property type="molecule type" value="Genomic_DNA"/>
</dbReference>
<keyword evidence="3" id="KW-0804">Transcription</keyword>